<organism evidence="1 2">
    <name type="scientific">Serratia oryzae</name>
    <dbReference type="NCBI Taxonomy" id="2034155"/>
    <lineage>
        <taxon>Bacteria</taxon>
        <taxon>Pseudomonadati</taxon>
        <taxon>Pseudomonadota</taxon>
        <taxon>Gammaproteobacteria</taxon>
        <taxon>Enterobacterales</taxon>
        <taxon>Yersiniaceae</taxon>
        <taxon>Serratia</taxon>
    </lineage>
</organism>
<dbReference type="OrthoDB" id="6627684at2"/>
<name>A0A1S8CKF1_9GAMM</name>
<protein>
    <submittedName>
        <fullName evidence="1">Uncharacterized protein</fullName>
    </submittedName>
</protein>
<evidence type="ECO:0000313" key="1">
    <source>
        <dbReference type="EMBL" id="OMQ24393.1"/>
    </source>
</evidence>
<dbReference type="RefSeq" id="WP_076941277.1">
    <property type="nucleotide sequence ID" value="NZ_MOXD01000003.1"/>
</dbReference>
<proteinExistence type="predicted"/>
<accession>A0A1S8CKF1</accession>
<gene>
    <name evidence="1" type="ORF">BMI79_06020</name>
</gene>
<dbReference type="AlphaFoldDB" id="A0A1S8CKF1"/>
<reference evidence="1 2" key="1">
    <citation type="submission" date="2016-11" db="EMBL/GenBank/DDBJ databases">
        <title>Rahnella oryzae sp. nov., isolated from rice root.</title>
        <authorList>
            <person name="Zhang X.-X."/>
            <person name="Zhang J."/>
        </authorList>
    </citation>
    <scope>NUCLEOTIDE SEQUENCE [LARGE SCALE GENOMIC DNA]</scope>
    <source>
        <strain evidence="1 2">J11-6</strain>
    </source>
</reference>
<comment type="caution">
    <text evidence="1">The sequence shown here is derived from an EMBL/GenBank/DDBJ whole genome shotgun (WGS) entry which is preliminary data.</text>
</comment>
<evidence type="ECO:0000313" key="2">
    <source>
        <dbReference type="Proteomes" id="UP000216021"/>
    </source>
</evidence>
<keyword evidence="2" id="KW-1185">Reference proteome</keyword>
<dbReference type="EMBL" id="MOXD01000003">
    <property type="protein sequence ID" value="OMQ24393.1"/>
    <property type="molecule type" value="Genomic_DNA"/>
</dbReference>
<dbReference type="Proteomes" id="UP000216021">
    <property type="component" value="Unassembled WGS sequence"/>
</dbReference>
<sequence length="64" mass="7405">MRPGISKEEVTLFLDDLTMLLEEGIDKAVVYNVLRILEFRRQTAKLEFIKRLLTTSSDNCDIDS</sequence>